<evidence type="ECO:0000259" key="1">
    <source>
        <dbReference type="Pfam" id="PF13529"/>
    </source>
</evidence>
<evidence type="ECO:0000313" key="2">
    <source>
        <dbReference type="EMBL" id="HIR70991.1"/>
    </source>
</evidence>
<reference evidence="2" key="1">
    <citation type="submission" date="2020-10" db="EMBL/GenBank/DDBJ databases">
        <authorList>
            <person name="Gilroy R."/>
        </authorList>
    </citation>
    <scope>NUCLEOTIDE SEQUENCE</scope>
    <source>
        <strain evidence="2">ChiSjej5B23-6657</strain>
    </source>
</reference>
<accession>A0A9D1EAG1</accession>
<dbReference type="Pfam" id="PF13529">
    <property type="entry name" value="Peptidase_C39_2"/>
    <property type="match status" value="1"/>
</dbReference>
<evidence type="ECO:0000313" key="3">
    <source>
        <dbReference type="Proteomes" id="UP000823912"/>
    </source>
</evidence>
<name>A0A9D1EAG1_9FIRM</name>
<dbReference type="AlphaFoldDB" id="A0A9D1EAG1"/>
<dbReference type="InterPro" id="IPR039564">
    <property type="entry name" value="Peptidase_C39-like"/>
</dbReference>
<organism evidence="2 3">
    <name type="scientific">Candidatus Pullilachnospira gallistercoris</name>
    <dbReference type="NCBI Taxonomy" id="2840911"/>
    <lineage>
        <taxon>Bacteria</taxon>
        <taxon>Bacillati</taxon>
        <taxon>Bacillota</taxon>
        <taxon>Clostridia</taxon>
        <taxon>Lachnospirales</taxon>
        <taxon>Lachnospiraceae</taxon>
        <taxon>Lachnospiraceae incertae sedis</taxon>
        <taxon>Candidatus Pullilachnospira</taxon>
    </lineage>
</organism>
<comment type="caution">
    <text evidence="2">The sequence shown here is derived from an EMBL/GenBank/DDBJ whole genome shotgun (WGS) entry which is preliminary data.</text>
</comment>
<dbReference type="EMBL" id="DVHM01000109">
    <property type="protein sequence ID" value="HIR70991.1"/>
    <property type="molecule type" value="Genomic_DNA"/>
</dbReference>
<protein>
    <submittedName>
        <fullName evidence="2">C39 family peptidase</fullName>
    </submittedName>
</protein>
<dbReference type="Gene3D" id="3.90.70.10">
    <property type="entry name" value="Cysteine proteinases"/>
    <property type="match status" value="1"/>
</dbReference>
<feature type="domain" description="Peptidase C39-like" evidence="1">
    <location>
        <begin position="135"/>
        <end position="266"/>
    </location>
</feature>
<proteinExistence type="predicted"/>
<gene>
    <name evidence="2" type="ORF">IAA55_06900</name>
</gene>
<dbReference type="Proteomes" id="UP000823912">
    <property type="component" value="Unassembled WGS sequence"/>
</dbReference>
<sequence>MAQTKIVRKGQGRRKRRRRARMKKMLLVMVLLALLVTGIRLAGNLAAGFGNSGNGGEVSAPEKLEDSEVRQRLQQLAEQYEDYREIYEHMDEYPIKLLAALCNNEEMLDFVKGYLDSDGSVTGGFSLLELAEEHPVILQWDKRWGYAPYGDSDIGMAGCAPTCLSMVILQLTKDSSATPDKVADYAMENGYYLEGTGTAWSLMTEGGIAFQVEGEEIPLDEGRIDQALSQGHPVVLSLRPGDFTTEGHFIVLVEKQDGGYVVRDPNSRVRSQKLWDYGTLEPQIKNLWEFQRIS</sequence>
<reference evidence="2" key="2">
    <citation type="journal article" date="2021" name="PeerJ">
        <title>Extensive microbial diversity within the chicken gut microbiome revealed by metagenomics and culture.</title>
        <authorList>
            <person name="Gilroy R."/>
            <person name="Ravi A."/>
            <person name="Getino M."/>
            <person name="Pursley I."/>
            <person name="Horton D.L."/>
            <person name="Alikhan N.F."/>
            <person name="Baker D."/>
            <person name="Gharbi K."/>
            <person name="Hall N."/>
            <person name="Watson M."/>
            <person name="Adriaenssens E.M."/>
            <person name="Foster-Nyarko E."/>
            <person name="Jarju S."/>
            <person name="Secka A."/>
            <person name="Antonio M."/>
            <person name="Oren A."/>
            <person name="Chaudhuri R.R."/>
            <person name="La Ragione R."/>
            <person name="Hildebrand F."/>
            <person name="Pallen M.J."/>
        </authorList>
    </citation>
    <scope>NUCLEOTIDE SEQUENCE</scope>
    <source>
        <strain evidence="2">ChiSjej5B23-6657</strain>
    </source>
</reference>